<evidence type="ECO:0000256" key="1">
    <source>
        <dbReference type="SAM" id="Phobius"/>
    </source>
</evidence>
<keyword evidence="1" id="KW-0472">Membrane</keyword>
<dbReference type="InterPro" id="IPR009936">
    <property type="entry name" value="DUF1468"/>
</dbReference>
<keyword evidence="4" id="KW-1185">Reference proteome</keyword>
<evidence type="ECO:0000259" key="2">
    <source>
        <dbReference type="Pfam" id="PF07331"/>
    </source>
</evidence>
<proteinExistence type="predicted"/>
<dbReference type="Pfam" id="PF07331">
    <property type="entry name" value="TctB"/>
    <property type="match status" value="1"/>
</dbReference>
<dbReference type="EMBL" id="BMCP01000001">
    <property type="protein sequence ID" value="GGE38200.1"/>
    <property type="molecule type" value="Genomic_DNA"/>
</dbReference>
<feature type="transmembrane region" description="Helical" evidence="1">
    <location>
        <begin position="43"/>
        <end position="63"/>
    </location>
</feature>
<gene>
    <name evidence="3" type="ORF">GCM10007276_14500</name>
</gene>
<keyword evidence="1" id="KW-1133">Transmembrane helix</keyword>
<evidence type="ECO:0000313" key="4">
    <source>
        <dbReference type="Proteomes" id="UP000602745"/>
    </source>
</evidence>
<organism evidence="3 4">
    <name type="scientific">Agaricicola taiwanensis</name>
    <dbReference type="NCBI Taxonomy" id="591372"/>
    <lineage>
        <taxon>Bacteria</taxon>
        <taxon>Pseudomonadati</taxon>
        <taxon>Pseudomonadota</taxon>
        <taxon>Alphaproteobacteria</taxon>
        <taxon>Rhodobacterales</taxon>
        <taxon>Paracoccaceae</taxon>
        <taxon>Agaricicola</taxon>
    </lineage>
</organism>
<dbReference type="RefSeq" id="WP_188408989.1">
    <property type="nucleotide sequence ID" value="NZ_BMCP01000001.1"/>
</dbReference>
<sequence>MTVASIQKRRSYLVIGGVGIFLAAGYLSLSLQLPMGHLNSPGAAIFPLIAGSLLLIGSISAVWEGWRMEPTETAELPIGDDLWRLLALIAALIGYLIALSWLGQLIASILFCIVLMKMLSKLSLVGIVIRSVIMMVPVYYIFVHLLGLPMPRGIFL</sequence>
<feature type="transmembrane region" description="Helical" evidence="1">
    <location>
        <begin position="122"/>
        <end position="142"/>
    </location>
</feature>
<feature type="domain" description="DUF1468" evidence="2">
    <location>
        <begin position="15"/>
        <end position="151"/>
    </location>
</feature>
<comment type="caution">
    <text evidence="3">The sequence shown here is derived from an EMBL/GenBank/DDBJ whole genome shotgun (WGS) entry which is preliminary data.</text>
</comment>
<feature type="transmembrane region" description="Helical" evidence="1">
    <location>
        <begin position="12"/>
        <end position="31"/>
    </location>
</feature>
<reference evidence="3" key="2">
    <citation type="submission" date="2020-09" db="EMBL/GenBank/DDBJ databases">
        <authorList>
            <person name="Sun Q."/>
            <person name="Sedlacek I."/>
        </authorList>
    </citation>
    <scope>NUCLEOTIDE SEQUENCE</scope>
    <source>
        <strain evidence="3">CCM 7684</strain>
    </source>
</reference>
<dbReference type="Proteomes" id="UP000602745">
    <property type="component" value="Unassembled WGS sequence"/>
</dbReference>
<keyword evidence="1" id="KW-0812">Transmembrane</keyword>
<evidence type="ECO:0000313" key="3">
    <source>
        <dbReference type="EMBL" id="GGE38200.1"/>
    </source>
</evidence>
<protein>
    <recommendedName>
        <fullName evidence="2">DUF1468 domain-containing protein</fullName>
    </recommendedName>
</protein>
<feature type="transmembrane region" description="Helical" evidence="1">
    <location>
        <begin position="83"/>
        <end position="115"/>
    </location>
</feature>
<dbReference type="AlphaFoldDB" id="A0A8J2YEP4"/>
<accession>A0A8J2YEP4</accession>
<reference evidence="3" key="1">
    <citation type="journal article" date="2014" name="Int. J. Syst. Evol. Microbiol.">
        <title>Complete genome sequence of Corynebacterium casei LMG S-19264T (=DSM 44701T), isolated from a smear-ripened cheese.</title>
        <authorList>
            <consortium name="US DOE Joint Genome Institute (JGI-PGF)"/>
            <person name="Walter F."/>
            <person name="Albersmeier A."/>
            <person name="Kalinowski J."/>
            <person name="Ruckert C."/>
        </authorList>
    </citation>
    <scope>NUCLEOTIDE SEQUENCE</scope>
    <source>
        <strain evidence="3">CCM 7684</strain>
    </source>
</reference>
<name>A0A8J2YEP4_9RHOB</name>